<feature type="signal peptide" evidence="1">
    <location>
        <begin position="1"/>
        <end position="23"/>
    </location>
</feature>
<feature type="chain" id="PRO_5015745074" evidence="1">
    <location>
        <begin position="24"/>
        <end position="127"/>
    </location>
</feature>
<gene>
    <name evidence="2" type="ORF">g.104708</name>
</gene>
<reference evidence="2" key="1">
    <citation type="submission" date="2018-04" db="EMBL/GenBank/DDBJ databases">
        <title>Transcriptome of Schizaphis graminum biotype I.</title>
        <authorList>
            <person name="Scully E.D."/>
            <person name="Geib S.M."/>
            <person name="Palmer N.A."/>
            <person name="Koch K."/>
            <person name="Bradshaw J."/>
            <person name="Heng-Moss T."/>
            <person name="Sarath G."/>
        </authorList>
    </citation>
    <scope>NUCLEOTIDE SEQUENCE</scope>
</reference>
<dbReference type="EMBL" id="GGMR01009955">
    <property type="protein sequence ID" value="MBY22574.1"/>
    <property type="molecule type" value="Transcribed_RNA"/>
</dbReference>
<evidence type="ECO:0000313" key="2">
    <source>
        <dbReference type="EMBL" id="MBY22574.1"/>
    </source>
</evidence>
<sequence length="127" mass="14960">MISTRSFMLAIALLIVVQICSEGKPNDPSKPHKLRSLKTSVLNRSKGYWNSLKRLPKKMKPLIAWIRKYIDFGIKCQRHTRYQIICRTKLAINGKQVFTIDVWNKIPKFLRNRLIRYGEHKSIRHAT</sequence>
<evidence type="ECO:0000256" key="1">
    <source>
        <dbReference type="SAM" id="SignalP"/>
    </source>
</evidence>
<protein>
    <submittedName>
        <fullName evidence="2">Uncharacterized protein</fullName>
    </submittedName>
</protein>
<dbReference type="AlphaFoldDB" id="A0A2S2NZL8"/>
<accession>A0A2S2NZL8</accession>
<keyword evidence="1" id="KW-0732">Signal</keyword>
<name>A0A2S2NZL8_SCHGA</name>
<organism evidence="2">
    <name type="scientific">Schizaphis graminum</name>
    <name type="common">Green bug aphid</name>
    <dbReference type="NCBI Taxonomy" id="13262"/>
    <lineage>
        <taxon>Eukaryota</taxon>
        <taxon>Metazoa</taxon>
        <taxon>Ecdysozoa</taxon>
        <taxon>Arthropoda</taxon>
        <taxon>Hexapoda</taxon>
        <taxon>Insecta</taxon>
        <taxon>Pterygota</taxon>
        <taxon>Neoptera</taxon>
        <taxon>Paraneoptera</taxon>
        <taxon>Hemiptera</taxon>
        <taxon>Sternorrhyncha</taxon>
        <taxon>Aphidomorpha</taxon>
        <taxon>Aphidoidea</taxon>
        <taxon>Aphididae</taxon>
        <taxon>Aphidini</taxon>
        <taxon>Schizaphis</taxon>
    </lineage>
</organism>
<proteinExistence type="predicted"/>